<feature type="compositionally biased region" description="Low complexity" evidence="7">
    <location>
        <begin position="19"/>
        <end position="64"/>
    </location>
</feature>
<evidence type="ECO:0000256" key="3">
    <source>
        <dbReference type="ARBA" id="ARBA00022603"/>
    </source>
</evidence>
<dbReference type="InterPro" id="IPR029063">
    <property type="entry name" value="SAM-dependent_MTases_sf"/>
</dbReference>
<dbReference type="PROSITE" id="PS51625">
    <property type="entry name" value="SAM_MT_TRMB"/>
    <property type="match status" value="1"/>
</dbReference>
<proteinExistence type="predicted"/>
<reference evidence="9" key="1">
    <citation type="journal article" date="2017" name="Front. Plant Sci.">
        <title>Climate Clever Clovers: New Paradigm to Reduce the Environmental Footprint of Ruminants by Breeding Low Methanogenic Forages Utilizing Haplotype Variation.</title>
        <authorList>
            <person name="Kaur P."/>
            <person name="Appels R."/>
            <person name="Bayer P.E."/>
            <person name="Keeble-Gagnere G."/>
            <person name="Wang J."/>
            <person name="Hirakawa H."/>
            <person name="Shirasawa K."/>
            <person name="Vercoe P."/>
            <person name="Stefanova K."/>
            <person name="Durmic Z."/>
            <person name="Nichols P."/>
            <person name="Revell C."/>
            <person name="Isobe S.N."/>
            <person name="Edwards D."/>
            <person name="Erskine W."/>
        </authorList>
    </citation>
    <scope>NUCLEOTIDE SEQUENCE [LARGE SCALE GENOMIC DNA]</scope>
    <source>
        <strain evidence="9">cv. Daliak</strain>
    </source>
</reference>
<evidence type="ECO:0000256" key="1">
    <source>
        <dbReference type="ARBA" id="ARBA00000142"/>
    </source>
</evidence>
<keyword evidence="6" id="KW-0819">tRNA processing</keyword>
<dbReference type="Pfam" id="PF02390">
    <property type="entry name" value="Methyltransf_4"/>
    <property type="match status" value="1"/>
</dbReference>
<evidence type="ECO:0000256" key="2">
    <source>
        <dbReference type="ARBA" id="ARBA00011977"/>
    </source>
</evidence>
<dbReference type="EMBL" id="DF973625">
    <property type="protein sequence ID" value="GAU36312.1"/>
    <property type="molecule type" value="Genomic_DNA"/>
</dbReference>
<gene>
    <name evidence="8" type="ORF">TSUD_353560</name>
</gene>
<dbReference type="SUPFAM" id="SSF53335">
    <property type="entry name" value="S-adenosyl-L-methionine-dependent methyltransferases"/>
    <property type="match status" value="1"/>
</dbReference>
<dbReference type="Gene3D" id="3.40.50.150">
    <property type="entry name" value="Vaccinia Virus protein VP39"/>
    <property type="match status" value="1"/>
</dbReference>
<evidence type="ECO:0000256" key="7">
    <source>
        <dbReference type="SAM" id="MobiDB-lite"/>
    </source>
</evidence>
<dbReference type="EC" id="2.1.1.33" evidence="2"/>
<sequence>MSHGRNNHESTDRNLFSNGYPPVGGSYSYPPQGGYYQPQAAYPPQGGYYPPQQYPSSGYPQSGYHQPAYPASHGYPSAYPSGHGGGIGGLFAGATPGYGSHRLSHGHGGYNHGYGHGKFKHGKFAKHGKFGKRWKLPLFRPLSSSSSSSISQQVAVTVQDQQQLQKPQLRSSQLVALEYADLNLSYNLDLGHVRIRQHVNPLSSSFSAPAQVPDWKQVFADPALPLMVDIGCGSGRFLMWLAKRTPKVRNYLGLEIRQRMVKRAEVWVKDLALDNIHFLFANAPISFKQLVESYPGPLQLVSILCPDPHCKKKHHKRRVLQKPLVGSIVDNLTPGGQVFVQSDVLEVALDMKNQFDEVDALRHIDCSNAAILCDSEGWLLSNPMGIRTEREIHAEFGGAKIYRRLYEKKQM</sequence>
<protein>
    <recommendedName>
        <fullName evidence="2">tRNA (guanine(46)-N(7))-methyltransferase</fullName>
        <ecNumber evidence="2">2.1.1.33</ecNumber>
    </recommendedName>
</protein>
<evidence type="ECO:0000313" key="8">
    <source>
        <dbReference type="EMBL" id="GAU36312.1"/>
    </source>
</evidence>
<dbReference type="GO" id="GO:0043527">
    <property type="term" value="C:tRNA methyltransferase complex"/>
    <property type="evidence" value="ECO:0007669"/>
    <property type="project" value="TreeGrafter"/>
</dbReference>
<dbReference type="PANTHER" id="PTHR23417">
    <property type="entry name" value="3-DEOXY-D-MANNO-OCTULOSONIC-ACID TRANSFERASE/TRNA GUANINE-N 7 - -METHYLTRANSFERASE"/>
    <property type="match status" value="1"/>
</dbReference>
<dbReference type="PANTHER" id="PTHR23417:SF21">
    <property type="entry name" value="TRNA (GUANINE-N(7)-)-METHYLTRANSFERASE"/>
    <property type="match status" value="1"/>
</dbReference>
<evidence type="ECO:0000256" key="4">
    <source>
        <dbReference type="ARBA" id="ARBA00022679"/>
    </source>
</evidence>
<dbReference type="GO" id="GO:0008176">
    <property type="term" value="F:tRNA (guanine(46)-N7)-methyltransferase activity"/>
    <property type="evidence" value="ECO:0007669"/>
    <property type="project" value="UniProtKB-EC"/>
</dbReference>
<dbReference type="Proteomes" id="UP000242715">
    <property type="component" value="Unassembled WGS sequence"/>
</dbReference>
<dbReference type="FunFam" id="3.40.50.150:FF:000230">
    <property type="entry name" value="tRNA (Guanine-N(7)-)-methyltransferase"/>
    <property type="match status" value="1"/>
</dbReference>
<name>A0A2Z6NI92_TRISU</name>
<dbReference type="AlphaFoldDB" id="A0A2Z6NI92"/>
<dbReference type="InterPro" id="IPR003358">
    <property type="entry name" value="tRNA_(Gua-N-7)_MeTrfase_Trmb"/>
</dbReference>
<evidence type="ECO:0000256" key="5">
    <source>
        <dbReference type="ARBA" id="ARBA00022691"/>
    </source>
</evidence>
<feature type="compositionally biased region" description="Basic and acidic residues" evidence="7">
    <location>
        <begin position="1"/>
        <end position="12"/>
    </location>
</feature>
<keyword evidence="9" id="KW-1185">Reference proteome</keyword>
<keyword evidence="4" id="KW-0808">Transferase</keyword>
<feature type="region of interest" description="Disordered" evidence="7">
    <location>
        <begin position="1"/>
        <end position="67"/>
    </location>
</feature>
<dbReference type="OrthoDB" id="47276at2759"/>
<accession>A0A2Z6NI92</accession>
<dbReference type="CDD" id="cd02440">
    <property type="entry name" value="AdoMet_MTases"/>
    <property type="match status" value="1"/>
</dbReference>
<comment type="catalytic activity">
    <reaction evidence="1">
        <text>guanosine(46) in tRNA + S-adenosyl-L-methionine = N(7)-methylguanosine(46) in tRNA + S-adenosyl-L-homocysteine</text>
        <dbReference type="Rhea" id="RHEA:42708"/>
        <dbReference type="Rhea" id="RHEA-COMP:10188"/>
        <dbReference type="Rhea" id="RHEA-COMP:10189"/>
        <dbReference type="ChEBI" id="CHEBI:57856"/>
        <dbReference type="ChEBI" id="CHEBI:59789"/>
        <dbReference type="ChEBI" id="CHEBI:74269"/>
        <dbReference type="ChEBI" id="CHEBI:74480"/>
        <dbReference type="EC" id="2.1.1.33"/>
    </reaction>
</comment>
<evidence type="ECO:0000256" key="6">
    <source>
        <dbReference type="ARBA" id="ARBA00022694"/>
    </source>
</evidence>
<keyword evidence="5" id="KW-0949">S-adenosyl-L-methionine</keyword>
<evidence type="ECO:0000313" key="9">
    <source>
        <dbReference type="Proteomes" id="UP000242715"/>
    </source>
</evidence>
<keyword evidence="3" id="KW-0489">Methyltransferase</keyword>
<organism evidence="8 9">
    <name type="scientific">Trifolium subterraneum</name>
    <name type="common">Subterranean clover</name>
    <dbReference type="NCBI Taxonomy" id="3900"/>
    <lineage>
        <taxon>Eukaryota</taxon>
        <taxon>Viridiplantae</taxon>
        <taxon>Streptophyta</taxon>
        <taxon>Embryophyta</taxon>
        <taxon>Tracheophyta</taxon>
        <taxon>Spermatophyta</taxon>
        <taxon>Magnoliopsida</taxon>
        <taxon>eudicotyledons</taxon>
        <taxon>Gunneridae</taxon>
        <taxon>Pentapetalae</taxon>
        <taxon>rosids</taxon>
        <taxon>fabids</taxon>
        <taxon>Fabales</taxon>
        <taxon>Fabaceae</taxon>
        <taxon>Papilionoideae</taxon>
        <taxon>50 kb inversion clade</taxon>
        <taxon>NPAAA clade</taxon>
        <taxon>Hologalegina</taxon>
        <taxon>IRL clade</taxon>
        <taxon>Trifolieae</taxon>
        <taxon>Trifolium</taxon>
    </lineage>
</organism>